<dbReference type="GO" id="GO:0017134">
    <property type="term" value="F:fibroblast growth factor binding"/>
    <property type="evidence" value="ECO:0007669"/>
    <property type="project" value="TreeGrafter"/>
</dbReference>
<keyword evidence="2" id="KW-1185">Reference proteome</keyword>
<evidence type="ECO:0000313" key="1">
    <source>
        <dbReference type="Ensembl" id="ENSSRHP00000003669.1"/>
    </source>
</evidence>
<sequence length="113" mass="13168">MLTYQRSLCFRRIKVERNDIPKQELRLIADVKMSVELDVFVGNTTIMDKEVYQLWLNGYTVNDAVKVRIEGGVMEECEASAEVLLSDTMDQYRTFQMCERLLHHPAKLANQLL</sequence>
<reference evidence="1" key="2">
    <citation type="submission" date="2025-09" db="UniProtKB">
        <authorList>
            <consortium name="Ensembl"/>
        </authorList>
    </citation>
    <scope>IDENTIFICATION</scope>
</reference>
<protein>
    <submittedName>
        <fullName evidence="1">Uncharacterized protein</fullName>
    </submittedName>
</protein>
<dbReference type="GO" id="GO:0005634">
    <property type="term" value="C:nucleus"/>
    <property type="evidence" value="ECO:0007669"/>
    <property type="project" value="TreeGrafter"/>
</dbReference>
<dbReference type="Ensembl" id="ENSSRHT00000003806.1">
    <property type="protein sequence ID" value="ENSSRHP00000003669.1"/>
    <property type="gene ID" value="ENSSRHG00000002494.1"/>
</dbReference>
<dbReference type="GO" id="GO:0070527">
    <property type="term" value="P:platelet aggregation"/>
    <property type="evidence" value="ECO:0007669"/>
    <property type="project" value="TreeGrafter"/>
</dbReference>
<dbReference type="PANTHER" id="PTHR13223:SF2">
    <property type="entry name" value="ACIDIC FIBROBLAST GROWTH FACTOR INTRACELLULAR-BINDING PROTEIN"/>
    <property type="match status" value="1"/>
</dbReference>
<dbReference type="Pfam" id="PF05427">
    <property type="entry name" value="FIBP"/>
    <property type="match status" value="1"/>
</dbReference>
<dbReference type="AlphaFoldDB" id="A0A673FLL8"/>
<proteinExistence type="predicted"/>
<accession>A0A673FLL8</accession>
<dbReference type="Proteomes" id="UP000472270">
    <property type="component" value="Unassembled WGS sequence"/>
</dbReference>
<evidence type="ECO:0000313" key="2">
    <source>
        <dbReference type="Proteomes" id="UP000472270"/>
    </source>
</evidence>
<dbReference type="PANTHER" id="PTHR13223">
    <property type="entry name" value="ACIDIC FIBROBLAST GROWTH FACTOR INTRACELLULAR BINDING PROTEIN"/>
    <property type="match status" value="1"/>
</dbReference>
<reference evidence="1" key="1">
    <citation type="submission" date="2025-08" db="UniProtKB">
        <authorList>
            <consortium name="Ensembl"/>
        </authorList>
    </citation>
    <scope>IDENTIFICATION</scope>
</reference>
<organism evidence="1 2">
    <name type="scientific">Sinocyclocheilus rhinocerous</name>
    <dbReference type="NCBI Taxonomy" id="307959"/>
    <lineage>
        <taxon>Eukaryota</taxon>
        <taxon>Metazoa</taxon>
        <taxon>Chordata</taxon>
        <taxon>Craniata</taxon>
        <taxon>Vertebrata</taxon>
        <taxon>Euteleostomi</taxon>
        <taxon>Actinopterygii</taxon>
        <taxon>Neopterygii</taxon>
        <taxon>Teleostei</taxon>
        <taxon>Ostariophysi</taxon>
        <taxon>Cypriniformes</taxon>
        <taxon>Cyprinidae</taxon>
        <taxon>Cyprininae</taxon>
        <taxon>Sinocyclocheilus</taxon>
    </lineage>
</organism>
<name>A0A673FLL8_9TELE</name>
<dbReference type="InterPro" id="IPR008614">
    <property type="entry name" value="FIBP"/>
</dbReference>